<protein>
    <submittedName>
        <fullName evidence="4">Myb_DNA-bind_3 domain-containing protein</fullName>
    </submittedName>
</protein>
<dbReference type="OrthoDB" id="5877289at2759"/>
<dbReference type="AlphaFoldDB" id="A0A0N4UMJ4"/>
<dbReference type="PANTHER" id="PTHR38627:SF1">
    <property type="entry name" value="G-PROTEIN ALPHA SUBUNIT ACTIVATING PROTEIN GBAS-1-RELATED"/>
    <property type="match status" value="1"/>
</dbReference>
<sequence length="333" mass="38450">MPGYVFCSVTSAWNKIFLMAFYHKKNGRSKYRMYEEKEMWNFLYRQLKQGKSVAFKPKGNALWQELELSGRINKSASSMTTHFRRHMYDRIEYAPLSLKHLLFIAYKLSMTLRKTQIEWIESKFGAQILLSANTIIGYEANGQRYYFEFPDSEKDSDDSACEMEVDAISSLNDSEKYVSDESRLTSRCKRPDRSVEACSWFFSESMKLCSKNSPDSNEFHDISCSPNTNVDSHENGDIGCEAWASDLHLCIQKVEVNDDDRLEAESSEDGNIQLINEIEKERECMMVGMEQLEIFSGIEKAASIAMLARLTKEAKELKVNLLDLINRYISSEK</sequence>
<organism evidence="2 4">
    <name type="scientific">Dracunculus medinensis</name>
    <name type="common">Guinea worm</name>
    <dbReference type="NCBI Taxonomy" id="318479"/>
    <lineage>
        <taxon>Eukaryota</taxon>
        <taxon>Metazoa</taxon>
        <taxon>Ecdysozoa</taxon>
        <taxon>Nematoda</taxon>
        <taxon>Chromadorea</taxon>
        <taxon>Rhabditida</taxon>
        <taxon>Spirurina</taxon>
        <taxon>Dracunculoidea</taxon>
        <taxon>Dracunculidae</taxon>
        <taxon>Dracunculus</taxon>
    </lineage>
</organism>
<dbReference type="Gene3D" id="1.10.10.60">
    <property type="entry name" value="Homeodomain-like"/>
    <property type="match status" value="1"/>
</dbReference>
<evidence type="ECO:0000313" key="2">
    <source>
        <dbReference type="Proteomes" id="UP000038040"/>
    </source>
</evidence>
<proteinExistence type="predicted"/>
<dbReference type="Proteomes" id="UP000038040">
    <property type="component" value="Unplaced"/>
</dbReference>
<evidence type="ECO:0000313" key="1">
    <source>
        <dbReference type="EMBL" id="VDN52875.1"/>
    </source>
</evidence>
<dbReference type="EMBL" id="UYYG01000084">
    <property type="protein sequence ID" value="VDN52875.1"/>
    <property type="molecule type" value="Genomic_DNA"/>
</dbReference>
<evidence type="ECO:0000313" key="4">
    <source>
        <dbReference type="WBParaSite" id="DME_0000907401-mRNA-1"/>
    </source>
</evidence>
<dbReference type="InterPro" id="IPR053367">
    <property type="entry name" value="G-alpha_activating_GEF"/>
</dbReference>
<gene>
    <name evidence="1" type="ORF">DME_LOCUS2848</name>
</gene>
<reference evidence="4" key="1">
    <citation type="submission" date="2017-02" db="UniProtKB">
        <authorList>
            <consortium name="WormBaseParasite"/>
        </authorList>
    </citation>
    <scope>IDENTIFICATION</scope>
</reference>
<dbReference type="PANTHER" id="PTHR38627">
    <property type="entry name" value="GA BINDING AND ACTIVATING AND SPK (SPK) DOMAIN CONTAINING-RELATED"/>
    <property type="match status" value="1"/>
</dbReference>
<dbReference type="WBParaSite" id="DME_0000907401-mRNA-1">
    <property type="protein sequence ID" value="DME_0000907401-mRNA-1"/>
    <property type="gene ID" value="DME_0000907401"/>
</dbReference>
<name>A0A0N4UMJ4_DRAME</name>
<reference evidence="1 3" key="2">
    <citation type="submission" date="2018-11" db="EMBL/GenBank/DDBJ databases">
        <authorList>
            <consortium name="Pathogen Informatics"/>
        </authorList>
    </citation>
    <scope>NUCLEOTIDE SEQUENCE [LARGE SCALE GENOMIC DNA]</scope>
</reference>
<accession>A0A0N4UMJ4</accession>
<keyword evidence="3" id="KW-1185">Reference proteome</keyword>
<dbReference type="Proteomes" id="UP000274756">
    <property type="component" value="Unassembled WGS sequence"/>
</dbReference>
<evidence type="ECO:0000313" key="3">
    <source>
        <dbReference type="Proteomes" id="UP000274756"/>
    </source>
</evidence>